<proteinExistence type="predicted"/>
<dbReference type="EMBL" id="GBXM01046032">
    <property type="protein sequence ID" value="JAH62545.1"/>
    <property type="molecule type" value="Transcribed_RNA"/>
</dbReference>
<evidence type="ECO:0000313" key="2">
    <source>
        <dbReference type="EMBL" id="JAH62545.1"/>
    </source>
</evidence>
<name>A0A0E9UBG9_ANGAN</name>
<dbReference type="AlphaFoldDB" id="A0A0E9UBG9"/>
<organism evidence="2">
    <name type="scientific">Anguilla anguilla</name>
    <name type="common">European freshwater eel</name>
    <name type="synonym">Muraena anguilla</name>
    <dbReference type="NCBI Taxonomy" id="7936"/>
    <lineage>
        <taxon>Eukaryota</taxon>
        <taxon>Metazoa</taxon>
        <taxon>Chordata</taxon>
        <taxon>Craniata</taxon>
        <taxon>Vertebrata</taxon>
        <taxon>Euteleostomi</taxon>
        <taxon>Actinopterygii</taxon>
        <taxon>Neopterygii</taxon>
        <taxon>Teleostei</taxon>
        <taxon>Anguilliformes</taxon>
        <taxon>Anguillidae</taxon>
        <taxon>Anguilla</taxon>
    </lineage>
</organism>
<evidence type="ECO:0000256" key="1">
    <source>
        <dbReference type="SAM" id="SignalP"/>
    </source>
</evidence>
<feature type="chain" id="PRO_5002433101" evidence="1">
    <location>
        <begin position="25"/>
        <end position="53"/>
    </location>
</feature>
<keyword evidence="1" id="KW-0732">Signal</keyword>
<feature type="signal peptide" evidence="1">
    <location>
        <begin position="1"/>
        <end position="24"/>
    </location>
</feature>
<sequence length="53" mass="5461">MHDACGSAGCWIKAICLAVVSSDAAGWCHVLTPDSFQTHTILSLSVVSLSALS</sequence>
<protein>
    <submittedName>
        <fullName evidence="2">Uncharacterized protein</fullName>
    </submittedName>
</protein>
<reference evidence="2" key="2">
    <citation type="journal article" date="2015" name="Fish Shellfish Immunol.">
        <title>Early steps in the European eel (Anguilla anguilla)-Vibrio vulnificus interaction in the gills: Role of the RtxA13 toxin.</title>
        <authorList>
            <person name="Callol A."/>
            <person name="Pajuelo D."/>
            <person name="Ebbesson L."/>
            <person name="Teles M."/>
            <person name="MacKenzie S."/>
            <person name="Amaro C."/>
        </authorList>
    </citation>
    <scope>NUCLEOTIDE SEQUENCE</scope>
</reference>
<reference evidence="2" key="1">
    <citation type="submission" date="2014-11" db="EMBL/GenBank/DDBJ databases">
        <authorList>
            <person name="Amaro Gonzalez C."/>
        </authorList>
    </citation>
    <scope>NUCLEOTIDE SEQUENCE</scope>
</reference>
<accession>A0A0E9UBG9</accession>